<dbReference type="EMBL" id="CAJHCP010000002">
    <property type="protein sequence ID" value="CAD6517446.1"/>
    <property type="molecule type" value="Genomic_DNA"/>
</dbReference>
<comment type="similarity">
    <text evidence="2">Belongs to the metallo-dependent hydrolases superfamily. Adenosine and AMP deaminases family.</text>
</comment>
<dbReference type="InterPro" id="IPR001365">
    <property type="entry name" value="A_deaminase_dom"/>
</dbReference>
<dbReference type="EC" id="3.5.4.2" evidence="7"/>
<keyword evidence="3" id="KW-0479">Metal-binding</keyword>
<feature type="domain" description="Adenosine deaminase" evidence="6">
    <location>
        <begin position="13"/>
        <end position="94"/>
    </location>
</feature>
<dbReference type="PANTHER" id="PTHR43114">
    <property type="entry name" value="ADENINE DEAMINASE"/>
    <property type="match status" value="1"/>
</dbReference>
<evidence type="ECO:0000313" key="7">
    <source>
        <dbReference type="EMBL" id="CAD6517446.1"/>
    </source>
</evidence>
<evidence type="ECO:0000256" key="3">
    <source>
        <dbReference type="ARBA" id="ARBA00022723"/>
    </source>
</evidence>
<proteinExistence type="inferred from homology"/>
<evidence type="ECO:0000259" key="6">
    <source>
        <dbReference type="Pfam" id="PF00962"/>
    </source>
</evidence>
<dbReference type="Gene3D" id="3.20.20.140">
    <property type="entry name" value="Metal-dependent hydrolases"/>
    <property type="match status" value="1"/>
</dbReference>
<keyword evidence="8" id="KW-1185">Reference proteome</keyword>
<keyword evidence="4 7" id="KW-0378">Hydrolase</keyword>
<evidence type="ECO:0000256" key="2">
    <source>
        <dbReference type="ARBA" id="ARBA00006676"/>
    </source>
</evidence>
<evidence type="ECO:0000256" key="1">
    <source>
        <dbReference type="ARBA" id="ARBA00001947"/>
    </source>
</evidence>
<gene>
    <name evidence="7" type="primary">AAH1</name>
    <name evidence="7" type="ORF">LMG28140_00940</name>
</gene>
<comment type="cofactor">
    <cofactor evidence="1">
        <name>Zn(2+)</name>
        <dbReference type="ChEBI" id="CHEBI:29105"/>
    </cofactor>
</comment>
<dbReference type="Pfam" id="PF00962">
    <property type="entry name" value="A_deaminase"/>
    <property type="match status" value="1"/>
</dbReference>
<evidence type="ECO:0000256" key="4">
    <source>
        <dbReference type="ARBA" id="ARBA00022801"/>
    </source>
</evidence>
<dbReference type="GO" id="GO:0000034">
    <property type="term" value="F:adenine deaminase activity"/>
    <property type="evidence" value="ECO:0007669"/>
    <property type="project" value="UniProtKB-EC"/>
</dbReference>
<accession>A0ABN7HJL1</accession>
<dbReference type="Proteomes" id="UP000598032">
    <property type="component" value="Unassembled WGS sequence"/>
</dbReference>
<dbReference type="InterPro" id="IPR006330">
    <property type="entry name" value="Ado/ade_deaminase"/>
</dbReference>
<organism evidence="7 8">
    <name type="scientific">Paraburkholderia metrosideri</name>
    <dbReference type="NCBI Taxonomy" id="580937"/>
    <lineage>
        <taxon>Bacteria</taxon>
        <taxon>Pseudomonadati</taxon>
        <taxon>Pseudomonadota</taxon>
        <taxon>Betaproteobacteria</taxon>
        <taxon>Burkholderiales</taxon>
        <taxon>Burkholderiaceae</taxon>
        <taxon>Paraburkholderia</taxon>
    </lineage>
</organism>
<name>A0ABN7HJL1_9BURK</name>
<sequence>MVASLIQKAVGAPKAELHMHIEGSLQPEMIFALANRNGLRLPFDSVESLREAYAFENLQSFLDLYHAGTHVLVTEEDFFDVTAAYVERAIADNVFMPKFSLTRKRTLLEG</sequence>
<dbReference type="SUPFAM" id="SSF51556">
    <property type="entry name" value="Metallo-dependent hydrolases"/>
    <property type="match status" value="1"/>
</dbReference>
<reference evidence="7 8" key="1">
    <citation type="submission" date="2020-10" db="EMBL/GenBank/DDBJ databases">
        <authorList>
            <person name="Peeters C."/>
        </authorList>
    </citation>
    <scope>NUCLEOTIDE SEQUENCE [LARGE SCALE GENOMIC DNA]</scope>
    <source>
        <strain evidence="7 8">LMG 28140</strain>
    </source>
</reference>
<comment type="caution">
    <text evidence="7">The sequence shown here is derived from an EMBL/GenBank/DDBJ whole genome shotgun (WGS) entry which is preliminary data.</text>
</comment>
<protein>
    <submittedName>
        <fullName evidence="7">Adenine deaminase</fullName>
        <ecNumber evidence="7">3.5.4.2</ecNumber>
    </submittedName>
</protein>
<dbReference type="PANTHER" id="PTHR43114:SF6">
    <property type="entry name" value="ADENINE DEAMINASE"/>
    <property type="match status" value="1"/>
</dbReference>
<dbReference type="InterPro" id="IPR032466">
    <property type="entry name" value="Metal_Hydrolase"/>
</dbReference>
<evidence type="ECO:0000256" key="5">
    <source>
        <dbReference type="ARBA" id="ARBA00022833"/>
    </source>
</evidence>
<evidence type="ECO:0000313" key="8">
    <source>
        <dbReference type="Proteomes" id="UP000598032"/>
    </source>
</evidence>
<keyword evidence="5" id="KW-0862">Zinc</keyword>